<name>A0A7S2ZAJ4_9RHOD</name>
<gene>
    <name evidence="1" type="ORF">RMAR00112_LOCUS2019</name>
</gene>
<organism evidence="1">
    <name type="scientific">Rhodosorus marinus</name>
    <dbReference type="NCBI Taxonomy" id="101924"/>
    <lineage>
        <taxon>Eukaryota</taxon>
        <taxon>Rhodophyta</taxon>
        <taxon>Stylonematophyceae</taxon>
        <taxon>Stylonematales</taxon>
        <taxon>Stylonemataceae</taxon>
        <taxon>Rhodosorus</taxon>
    </lineage>
</organism>
<proteinExistence type="predicted"/>
<dbReference type="EMBL" id="HBHW01002539">
    <property type="protein sequence ID" value="CAE0034077.1"/>
    <property type="molecule type" value="Transcribed_RNA"/>
</dbReference>
<reference evidence="1" key="1">
    <citation type="submission" date="2021-01" db="EMBL/GenBank/DDBJ databases">
        <authorList>
            <person name="Corre E."/>
            <person name="Pelletier E."/>
            <person name="Niang G."/>
            <person name="Scheremetjew M."/>
            <person name="Finn R."/>
            <person name="Kale V."/>
            <person name="Holt S."/>
            <person name="Cochrane G."/>
            <person name="Meng A."/>
            <person name="Brown T."/>
            <person name="Cohen L."/>
        </authorList>
    </citation>
    <scope>NUCLEOTIDE SEQUENCE</scope>
    <source>
        <strain evidence="1">CCMP 769</strain>
    </source>
</reference>
<evidence type="ECO:0008006" key="2">
    <source>
        <dbReference type="Google" id="ProtNLM"/>
    </source>
</evidence>
<sequence>MLPFVLPRTPSTRGGSTGRTLGSFFARLLAPGRLLSLRSEVPEIRVVGYHDDVCLVGPPDSLAAAYERLRTLASLVSLEVNHAKSFYWGGQDTPELQVPACFVIFGVGRVLFT</sequence>
<accession>A0A7S2ZAJ4</accession>
<evidence type="ECO:0000313" key="1">
    <source>
        <dbReference type="EMBL" id="CAE0034077.1"/>
    </source>
</evidence>
<dbReference type="AlphaFoldDB" id="A0A7S2ZAJ4"/>
<protein>
    <recommendedName>
        <fullName evidence="2">Reverse transcriptase domain-containing protein</fullName>
    </recommendedName>
</protein>